<comment type="caution">
    <text evidence="2">The sequence shown here is derived from an EMBL/GenBank/DDBJ whole genome shotgun (WGS) entry which is preliminary data.</text>
</comment>
<evidence type="ECO:0000313" key="2">
    <source>
        <dbReference type="EMBL" id="KOR82459.1"/>
    </source>
</evidence>
<dbReference type="InterPro" id="IPR036237">
    <property type="entry name" value="Xyl_isomerase-like_sf"/>
</dbReference>
<gene>
    <name evidence="2" type="ORF">AM231_19265</name>
</gene>
<feature type="domain" description="Xylose isomerase-like TIM barrel" evidence="1">
    <location>
        <begin position="24"/>
        <end position="229"/>
    </location>
</feature>
<dbReference type="PANTHER" id="PTHR12110:SF41">
    <property type="entry name" value="INOSOSE DEHYDRATASE"/>
    <property type="match status" value="1"/>
</dbReference>
<protein>
    <recommendedName>
        <fullName evidence="1">Xylose isomerase-like TIM barrel domain-containing protein</fullName>
    </recommendedName>
</protein>
<dbReference type="SUPFAM" id="SSF51658">
    <property type="entry name" value="Xylose isomerase-like"/>
    <property type="match status" value="1"/>
</dbReference>
<name>A0A0M1NKR6_9BACL</name>
<dbReference type="InterPro" id="IPR050312">
    <property type="entry name" value="IolE/XylAMocC-like"/>
</dbReference>
<dbReference type="EMBL" id="LIUT01000003">
    <property type="protein sequence ID" value="KOR82459.1"/>
    <property type="molecule type" value="Genomic_DNA"/>
</dbReference>
<dbReference type="InterPro" id="IPR013022">
    <property type="entry name" value="Xyl_isomerase-like_TIM-brl"/>
</dbReference>
<accession>A0A0M1NKR6</accession>
<keyword evidence="3" id="KW-1185">Reference proteome</keyword>
<evidence type="ECO:0000313" key="3">
    <source>
        <dbReference type="Proteomes" id="UP000036932"/>
    </source>
</evidence>
<evidence type="ECO:0000259" key="1">
    <source>
        <dbReference type="Pfam" id="PF01261"/>
    </source>
</evidence>
<dbReference type="RefSeq" id="WP_054404066.1">
    <property type="nucleotide sequence ID" value="NZ_LIUT01000003.1"/>
</dbReference>
<reference evidence="3" key="1">
    <citation type="submission" date="2015-08" db="EMBL/GenBank/DDBJ databases">
        <title>Genome sequencing project for genomic taxonomy and phylogenomics of Bacillus-like bacteria.</title>
        <authorList>
            <person name="Liu B."/>
            <person name="Wang J."/>
            <person name="Zhu Y."/>
            <person name="Liu G."/>
            <person name="Chen Q."/>
            <person name="Chen Z."/>
            <person name="Lan J."/>
            <person name="Che J."/>
            <person name="Ge C."/>
            <person name="Shi H."/>
            <person name="Pan Z."/>
            <person name="Liu X."/>
        </authorList>
    </citation>
    <scope>NUCLEOTIDE SEQUENCE [LARGE SCALE GENOMIC DNA]</scope>
    <source>
        <strain evidence="3">FJAT-22460</strain>
    </source>
</reference>
<dbReference type="Gene3D" id="3.20.20.150">
    <property type="entry name" value="Divalent-metal-dependent TIM barrel enzymes"/>
    <property type="match status" value="1"/>
</dbReference>
<dbReference type="PATRIC" id="fig|1705565.3.peg.5801"/>
<dbReference type="Pfam" id="PF01261">
    <property type="entry name" value="AP_endonuc_2"/>
    <property type="match status" value="1"/>
</dbReference>
<dbReference type="PANTHER" id="PTHR12110">
    <property type="entry name" value="HYDROXYPYRUVATE ISOMERASE"/>
    <property type="match status" value="1"/>
</dbReference>
<dbReference type="Proteomes" id="UP000036932">
    <property type="component" value="Unassembled WGS sequence"/>
</dbReference>
<dbReference type="AlphaFoldDB" id="A0A0M1NKR6"/>
<dbReference type="OrthoDB" id="9798407at2"/>
<proteinExistence type="predicted"/>
<sequence length="284" mass="32427">MSLEFGLQLYSVRDELIKDFKGTLEKVAAIGYRNVELFFHDANNIGGTVGGLNPAQLRTELDRVGLKAVSAHIDLGFLTEENTEKIIAYAQEAGFTSVAIAIAFFSDKQAVLDMCSDLNKYGERFKKHGIQLYYHNHFEEFQKFDGQYVMDIILENTDTQLVKVEFDTYWAMRGGVDPIEYLQKLGDRCDLIHQKDLPAGVSPVNLFEVIGEDAHIDMEMMVKLHKIEYFTEAGQGIMDIPAIVEAFRSKPEARYLFVEQDWTTRNQLESVEISYTYISELFQS</sequence>
<organism evidence="2 3">
    <name type="scientific">Paenibacillus solani</name>
    <dbReference type="NCBI Taxonomy" id="1705565"/>
    <lineage>
        <taxon>Bacteria</taxon>
        <taxon>Bacillati</taxon>
        <taxon>Bacillota</taxon>
        <taxon>Bacilli</taxon>
        <taxon>Bacillales</taxon>
        <taxon>Paenibacillaceae</taxon>
        <taxon>Paenibacillus</taxon>
    </lineage>
</organism>